<organism evidence="1 2">
    <name type="scientific">Mycobacterium phage Phabba</name>
    <dbReference type="NCBI Taxonomy" id="2027899"/>
    <lineage>
        <taxon>Viruses</taxon>
        <taxon>Duplodnaviria</taxon>
        <taxon>Heunggongvirae</taxon>
        <taxon>Uroviricota</taxon>
        <taxon>Caudoviricetes</taxon>
        <taxon>Ceeclamvirinae</taxon>
        <taxon>Myrnavirus</taxon>
        <taxon>Myrnavirus phabba</taxon>
        <taxon>Myranavirus phabba</taxon>
    </lineage>
</organism>
<reference evidence="2" key="1">
    <citation type="submission" date="2017-08" db="EMBL/GenBank/DDBJ databases">
        <authorList>
            <person name="de Groot N.N."/>
        </authorList>
    </citation>
    <scope>NUCLEOTIDE SEQUENCE [LARGE SCALE GENOMIC DNA]</scope>
</reference>
<evidence type="ECO:0000313" key="2">
    <source>
        <dbReference type="Proteomes" id="UP000226037"/>
    </source>
</evidence>
<dbReference type="Proteomes" id="UP000226037">
    <property type="component" value="Segment"/>
</dbReference>
<gene>
    <name evidence="1" type="ORF">SEA_PHABBA_31</name>
</gene>
<keyword evidence="2" id="KW-1185">Reference proteome</keyword>
<sequence length="51" mass="5444">MHIDTTTPGSSIHFCSCHQGFSGDRAAQRLAEHIANPNPNSTAALLQRVLA</sequence>
<protein>
    <submittedName>
        <fullName evidence="1">Uncharacterized protein</fullName>
    </submittedName>
</protein>
<dbReference type="EMBL" id="MF668280">
    <property type="protein sequence ID" value="ASZ74606.1"/>
    <property type="molecule type" value="Genomic_DNA"/>
</dbReference>
<name>A0A249XSD1_9CAUD</name>
<proteinExistence type="predicted"/>
<accession>A0A249XSD1</accession>
<evidence type="ECO:0000313" key="1">
    <source>
        <dbReference type="EMBL" id="ASZ74606.1"/>
    </source>
</evidence>